<dbReference type="AlphaFoldDB" id="A0A2J7ZTJ4"/>
<dbReference type="GO" id="GO:0046872">
    <property type="term" value="F:metal ion binding"/>
    <property type="evidence" value="ECO:0007669"/>
    <property type="project" value="UniProtKB-KW"/>
</dbReference>
<proteinExistence type="inferred from homology"/>
<comment type="cofactor">
    <cofactor evidence="1 8">
        <name>Mg(2+)</name>
        <dbReference type="ChEBI" id="CHEBI:18420"/>
    </cofactor>
</comment>
<keyword evidence="11" id="KW-1185">Reference proteome</keyword>
<dbReference type="PROSITE" id="PS00630">
    <property type="entry name" value="IMP_2"/>
    <property type="match status" value="1"/>
</dbReference>
<evidence type="ECO:0000256" key="3">
    <source>
        <dbReference type="ARBA" id="ARBA00009759"/>
    </source>
</evidence>
<comment type="pathway">
    <text evidence="2">Polyol metabolism; myo-inositol biosynthesis; myo-inositol from D-glucose 6-phosphate: step 2/2.</text>
</comment>
<dbReference type="EC" id="3.1.3.25" evidence="4"/>
<protein>
    <recommendedName>
        <fullName evidence="4">inositol-phosphate phosphatase</fullName>
        <ecNumber evidence="4">3.1.3.25</ecNumber>
    </recommendedName>
</protein>
<dbReference type="GO" id="GO:0007165">
    <property type="term" value="P:signal transduction"/>
    <property type="evidence" value="ECO:0007669"/>
    <property type="project" value="TreeGrafter"/>
</dbReference>
<dbReference type="PANTHER" id="PTHR20854:SF4">
    <property type="entry name" value="INOSITOL-1-MONOPHOSPHATASE-RELATED"/>
    <property type="match status" value="1"/>
</dbReference>
<evidence type="ECO:0000256" key="5">
    <source>
        <dbReference type="ARBA" id="ARBA00022723"/>
    </source>
</evidence>
<dbReference type="FunFam" id="3.40.190.80:FF:000002">
    <property type="entry name" value="Inositol-1-monophosphatase"/>
    <property type="match status" value="1"/>
</dbReference>
<dbReference type="InterPro" id="IPR020550">
    <property type="entry name" value="Inositol_monophosphatase_CS"/>
</dbReference>
<evidence type="ECO:0000256" key="2">
    <source>
        <dbReference type="ARBA" id="ARBA00005152"/>
    </source>
</evidence>
<dbReference type="SUPFAM" id="SSF56655">
    <property type="entry name" value="Carbohydrate phosphatase"/>
    <property type="match status" value="1"/>
</dbReference>
<feature type="compositionally biased region" description="Acidic residues" evidence="9">
    <location>
        <begin position="252"/>
        <end position="262"/>
    </location>
</feature>
<comment type="similarity">
    <text evidence="3">Belongs to the inositol monophosphatase superfamily.</text>
</comment>
<dbReference type="EMBL" id="PGGS01000489">
    <property type="protein sequence ID" value="PNH03560.1"/>
    <property type="molecule type" value="Genomic_DNA"/>
</dbReference>
<organism evidence="10 11">
    <name type="scientific">Tetrabaena socialis</name>
    <dbReference type="NCBI Taxonomy" id="47790"/>
    <lineage>
        <taxon>Eukaryota</taxon>
        <taxon>Viridiplantae</taxon>
        <taxon>Chlorophyta</taxon>
        <taxon>core chlorophytes</taxon>
        <taxon>Chlorophyceae</taxon>
        <taxon>CS clade</taxon>
        <taxon>Chlamydomonadales</taxon>
        <taxon>Tetrabaenaceae</taxon>
        <taxon>Tetrabaena</taxon>
    </lineage>
</organism>
<evidence type="ECO:0000256" key="9">
    <source>
        <dbReference type="SAM" id="MobiDB-lite"/>
    </source>
</evidence>
<name>A0A2J7ZTJ4_9CHLO</name>
<evidence type="ECO:0000313" key="10">
    <source>
        <dbReference type="EMBL" id="PNH03560.1"/>
    </source>
</evidence>
<dbReference type="GO" id="GO:0008934">
    <property type="term" value="F:inositol monophosphate 1-phosphatase activity"/>
    <property type="evidence" value="ECO:0007669"/>
    <property type="project" value="TreeGrafter"/>
</dbReference>
<sequence>MSAEAVPQSLSDHQYAEHIRVAVAAALAGGEVIREAFSQPKQVETKLNNHADLVTATDKAVEVGVVYNPVLRELFVAAEGGGAFLNGARLAVSGVTTMQSALLGTEVGSSRQEETMDVVLGRVRALAGRMRALRCTGSCALGLANVAAGRCDAFYEIAFGGCWDAAAGGLLVSEAGGTMRDPAGGPWDVMARRVMAAASGELADAMAAVLAGCKLGSAEPGPPGPGTVASVGAVVEEEKGAEGGGEAVVDAAGEEEGAGESA</sequence>
<dbReference type="Pfam" id="PF00459">
    <property type="entry name" value="Inositol_P"/>
    <property type="match status" value="1"/>
</dbReference>
<reference evidence="10 11" key="1">
    <citation type="journal article" date="2017" name="Mol. Biol. Evol.">
        <title>The 4-celled Tetrabaena socialis nuclear genome reveals the essential components for genetic control of cell number at the origin of multicellularity in the volvocine lineage.</title>
        <authorList>
            <person name="Featherston J."/>
            <person name="Arakaki Y."/>
            <person name="Hanschen E.R."/>
            <person name="Ferris P.J."/>
            <person name="Michod R.E."/>
            <person name="Olson B.J.S.C."/>
            <person name="Nozaki H."/>
            <person name="Durand P.M."/>
        </authorList>
    </citation>
    <scope>NUCLEOTIDE SEQUENCE [LARGE SCALE GENOMIC DNA]</scope>
    <source>
        <strain evidence="10 11">NIES-571</strain>
    </source>
</reference>
<dbReference type="GO" id="GO:0006020">
    <property type="term" value="P:inositol metabolic process"/>
    <property type="evidence" value="ECO:0007669"/>
    <property type="project" value="TreeGrafter"/>
</dbReference>
<keyword evidence="5 8" id="KW-0479">Metal-binding</keyword>
<evidence type="ECO:0000256" key="1">
    <source>
        <dbReference type="ARBA" id="ARBA00001946"/>
    </source>
</evidence>
<dbReference type="Proteomes" id="UP000236333">
    <property type="component" value="Unassembled WGS sequence"/>
</dbReference>
<evidence type="ECO:0000313" key="11">
    <source>
        <dbReference type="Proteomes" id="UP000236333"/>
    </source>
</evidence>
<gene>
    <name evidence="10" type="ORF">TSOC_010385</name>
</gene>
<comment type="caution">
    <text evidence="10">The sequence shown here is derived from an EMBL/GenBank/DDBJ whole genome shotgun (WGS) entry which is preliminary data.</text>
</comment>
<keyword evidence="6" id="KW-0378">Hydrolase</keyword>
<evidence type="ECO:0000256" key="8">
    <source>
        <dbReference type="PIRSR" id="PIRSR600760-2"/>
    </source>
</evidence>
<feature type="binding site" evidence="8">
    <location>
        <position position="164"/>
    </location>
    <ligand>
        <name>Mg(2+)</name>
        <dbReference type="ChEBI" id="CHEBI:18420"/>
        <label>1</label>
        <note>catalytic</note>
    </ligand>
</feature>
<evidence type="ECO:0000256" key="4">
    <source>
        <dbReference type="ARBA" id="ARBA00013106"/>
    </source>
</evidence>
<dbReference type="OrthoDB" id="10254945at2759"/>
<dbReference type="Gene3D" id="3.40.190.80">
    <property type="match status" value="1"/>
</dbReference>
<feature type="region of interest" description="Disordered" evidence="9">
    <location>
        <begin position="221"/>
        <end position="262"/>
    </location>
</feature>
<dbReference type="Gene3D" id="3.30.540.10">
    <property type="entry name" value="Fructose-1,6-Bisphosphatase, subunit A, domain 1"/>
    <property type="match status" value="2"/>
</dbReference>
<keyword evidence="7 8" id="KW-0460">Magnesium</keyword>
<dbReference type="InterPro" id="IPR000760">
    <property type="entry name" value="Inositol_monophosphatase-like"/>
</dbReference>
<evidence type="ECO:0000256" key="6">
    <source>
        <dbReference type="ARBA" id="ARBA00022801"/>
    </source>
</evidence>
<accession>A0A2J7ZTJ4</accession>
<evidence type="ECO:0000256" key="7">
    <source>
        <dbReference type="ARBA" id="ARBA00022842"/>
    </source>
</evidence>
<dbReference type="PANTHER" id="PTHR20854">
    <property type="entry name" value="INOSITOL MONOPHOSPHATASE"/>
    <property type="match status" value="1"/>
</dbReference>
<dbReference type="GO" id="GO:0046854">
    <property type="term" value="P:phosphatidylinositol phosphate biosynthetic process"/>
    <property type="evidence" value="ECO:0007669"/>
    <property type="project" value="InterPro"/>
</dbReference>